<proteinExistence type="predicted"/>
<protein>
    <submittedName>
        <fullName evidence="1">Uncharacterized protein</fullName>
    </submittedName>
</protein>
<organism evidence="1 2">
    <name type="scientific">Acinetobacter baumannii (strain 1295743)</name>
    <dbReference type="NCBI Taxonomy" id="1310613"/>
    <lineage>
        <taxon>Bacteria</taxon>
        <taxon>Pseudomonadati</taxon>
        <taxon>Pseudomonadota</taxon>
        <taxon>Gammaproteobacteria</taxon>
        <taxon>Moraxellales</taxon>
        <taxon>Moraxellaceae</taxon>
        <taxon>Acinetobacter</taxon>
        <taxon>Acinetobacter calcoaceticus/baumannii complex</taxon>
    </lineage>
</organism>
<evidence type="ECO:0000313" key="1">
    <source>
        <dbReference type="EMBL" id="EXB03715.1"/>
    </source>
</evidence>
<evidence type="ECO:0000313" key="2">
    <source>
        <dbReference type="Proteomes" id="UP000020595"/>
    </source>
</evidence>
<dbReference type="Proteomes" id="UP000020595">
    <property type="component" value="Unassembled WGS sequence"/>
</dbReference>
<gene>
    <name evidence="1" type="ORF">J512_3814</name>
</gene>
<name>A0A009HKZ4_ACIB9</name>
<dbReference type="RefSeq" id="WP_032039068.1">
    <property type="nucleotide sequence ID" value="NZ_JEWH01000076.1"/>
</dbReference>
<comment type="caution">
    <text evidence="1">The sequence shown here is derived from an EMBL/GenBank/DDBJ whole genome shotgun (WGS) entry which is preliminary data.</text>
</comment>
<dbReference type="AlphaFoldDB" id="A0A009HKZ4"/>
<sequence>MGFSNLLSSALTAVATFSGNPDVQQVANSANELVVSYQAQQQQEMAQRIMSSPEGIIPVTEKGKTVWRALKYNANGEITGFADFNTKEEYLLLKQQELRAQQALEQQRKAEQATQRQYSAQARRPGDVSIADIDAYGQMLDTMQKASTGILTTCAQYVESSPPWNACVQREVQKVERRR</sequence>
<reference evidence="1 2" key="1">
    <citation type="submission" date="2014-02" db="EMBL/GenBank/DDBJ databases">
        <title>Comparative genomics and transcriptomics to identify genetic mechanisms underlying the emergence of carbapenem resistant Acinetobacter baumannii (CRAb).</title>
        <authorList>
            <person name="Harris A.D."/>
            <person name="Johnson K.J."/>
            <person name="George J."/>
            <person name="Shefchek K."/>
            <person name="Daugherty S.C."/>
            <person name="Parankush S."/>
            <person name="Sadzewicz L."/>
            <person name="Tallon L."/>
            <person name="Sengamalay N."/>
            <person name="Hazen T.H."/>
            <person name="Rasko D.A."/>
        </authorList>
    </citation>
    <scope>NUCLEOTIDE SEQUENCE [LARGE SCALE GENOMIC DNA]</scope>
    <source>
        <strain evidence="1 2">1295743</strain>
    </source>
</reference>
<dbReference type="EMBL" id="JEWH01000076">
    <property type="protein sequence ID" value="EXB03715.1"/>
    <property type="molecule type" value="Genomic_DNA"/>
</dbReference>
<accession>A0A009HKZ4</accession>
<dbReference type="PATRIC" id="fig|1310613.3.peg.3647"/>